<dbReference type="SUPFAM" id="SSF51905">
    <property type="entry name" value="FAD/NAD(P)-binding domain"/>
    <property type="match status" value="1"/>
</dbReference>
<dbReference type="InterPro" id="IPR023753">
    <property type="entry name" value="FAD/NAD-binding_dom"/>
</dbReference>
<dbReference type="PRINTS" id="PR00469">
    <property type="entry name" value="PNDRDTASEII"/>
</dbReference>
<keyword evidence="2" id="KW-0560">Oxidoreductase</keyword>
<evidence type="ECO:0000313" key="5">
    <source>
        <dbReference type="EMBL" id="OXY96785.1"/>
    </source>
</evidence>
<evidence type="ECO:0000313" key="6">
    <source>
        <dbReference type="Proteomes" id="UP000215483"/>
    </source>
</evidence>
<keyword evidence="1" id="KW-0285">Flavoprotein</keyword>
<dbReference type="PRINTS" id="PR00368">
    <property type="entry name" value="FADPNR"/>
</dbReference>
<dbReference type="Proteomes" id="UP000215483">
    <property type="component" value="Unassembled WGS sequence"/>
</dbReference>
<comment type="catalytic activity">
    <reaction evidence="3">
        <text>[thioredoxin]-dithiol + NADP(+) = [thioredoxin]-disulfide + NADPH + H(+)</text>
        <dbReference type="Rhea" id="RHEA:20345"/>
        <dbReference type="Rhea" id="RHEA-COMP:10698"/>
        <dbReference type="Rhea" id="RHEA-COMP:10700"/>
        <dbReference type="ChEBI" id="CHEBI:15378"/>
        <dbReference type="ChEBI" id="CHEBI:29950"/>
        <dbReference type="ChEBI" id="CHEBI:50058"/>
        <dbReference type="ChEBI" id="CHEBI:57783"/>
        <dbReference type="ChEBI" id="CHEBI:58349"/>
        <dbReference type="EC" id="1.8.1.9"/>
    </reaction>
</comment>
<evidence type="ECO:0000259" key="4">
    <source>
        <dbReference type="Pfam" id="PF07992"/>
    </source>
</evidence>
<evidence type="ECO:0000256" key="1">
    <source>
        <dbReference type="ARBA" id="ARBA00022630"/>
    </source>
</evidence>
<organism evidence="5 6">
    <name type="scientific">Streptomyces diastatochromogenes</name>
    <dbReference type="NCBI Taxonomy" id="42236"/>
    <lineage>
        <taxon>Bacteria</taxon>
        <taxon>Bacillati</taxon>
        <taxon>Actinomycetota</taxon>
        <taxon>Actinomycetes</taxon>
        <taxon>Kitasatosporales</taxon>
        <taxon>Streptomycetaceae</taxon>
        <taxon>Streptomyces</taxon>
    </lineage>
</organism>
<dbReference type="PANTHER" id="PTHR48105">
    <property type="entry name" value="THIOREDOXIN REDUCTASE 1-RELATED-RELATED"/>
    <property type="match status" value="1"/>
</dbReference>
<dbReference type="InterPro" id="IPR050097">
    <property type="entry name" value="Ferredoxin-NADP_redctase_2"/>
</dbReference>
<dbReference type="AlphaFoldDB" id="A0A233SMB3"/>
<dbReference type="EMBL" id="MCGQ01000010">
    <property type="protein sequence ID" value="OXY96785.1"/>
    <property type="molecule type" value="Genomic_DNA"/>
</dbReference>
<dbReference type="Pfam" id="PF07992">
    <property type="entry name" value="Pyr_redox_2"/>
    <property type="match status" value="1"/>
</dbReference>
<accession>A0A233SMB3</accession>
<reference evidence="5 6" key="1">
    <citation type="submission" date="2016-07" db="EMBL/GenBank/DDBJ databases">
        <title>Draft genome of Streptomyces diastatochromogenes.</title>
        <authorList>
            <person name="Podduturi R."/>
            <person name="Lukassen M.B."/>
            <person name="Clausen N."/>
            <person name="Nielsen J.L."/>
            <person name="Jorgensen N.O."/>
        </authorList>
    </citation>
    <scope>NUCLEOTIDE SEQUENCE [LARGE SCALE GENOMIC DNA]</scope>
    <source>
        <strain evidence="5 6">DSM 40608</strain>
    </source>
</reference>
<evidence type="ECO:0000256" key="2">
    <source>
        <dbReference type="ARBA" id="ARBA00023002"/>
    </source>
</evidence>
<proteinExistence type="predicted"/>
<dbReference type="InterPro" id="IPR036188">
    <property type="entry name" value="FAD/NAD-bd_sf"/>
</dbReference>
<feature type="domain" description="FAD/NAD(P)-binding" evidence="4">
    <location>
        <begin position="14"/>
        <end position="299"/>
    </location>
</feature>
<dbReference type="OrthoDB" id="9786503at2"/>
<dbReference type="GO" id="GO:0004791">
    <property type="term" value="F:thioredoxin-disulfide reductase (NADPH) activity"/>
    <property type="evidence" value="ECO:0007669"/>
    <property type="project" value="UniProtKB-EC"/>
</dbReference>
<comment type="caution">
    <text evidence="5">The sequence shown here is derived from an EMBL/GenBank/DDBJ whole genome shotgun (WGS) entry which is preliminary data.</text>
</comment>
<dbReference type="RefSeq" id="WP_094216351.1">
    <property type="nucleotide sequence ID" value="NZ_MCGQ01000010.1"/>
</dbReference>
<evidence type="ECO:0000256" key="3">
    <source>
        <dbReference type="ARBA" id="ARBA00048132"/>
    </source>
</evidence>
<gene>
    <name evidence="5" type="ORF">BEK98_11255</name>
</gene>
<protein>
    <recommendedName>
        <fullName evidence="4">FAD/NAD(P)-binding domain-containing protein</fullName>
    </recommendedName>
</protein>
<keyword evidence="6" id="KW-1185">Reference proteome</keyword>
<sequence>MSANTPLSAHTETETVIVGAGPAGLTAALALARYRQRVILVDSRRAPRNSASGGVHGHVGLDGATPAEIRSRAWKELSRYATVELVEADADGVRTTDGGRFQVGLDSGDTVEASTVLLATGVVDIHPADVEGFSACWGQSVIHCPFCLGEENADRRWGVVVDNAELAMFSAVAFRAWSSDTVAICRESMPGVEGARTAARSMGGDVVTGTISRLHHRQGALYAVEFDDGRVLERETLVWTPAQRQQPVVARAIDELKLTADDEGYLTVDDMQCTNVPGLYAAGDLASRWKQSFTSAAAAGATAAEAIHASLILSAVRP</sequence>
<name>A0A233SMB3_STRDA</name>
<dbReference type="Gene3D" id="3.50.50.60">
    <property type="entry name" value="FAD/NAD(P)-binding domain"/>
    <property type="match status" value="2"/>
</dbReference>